<dbReference type="AlphaFoldDB" id="A0A2W2BFB5"/>
<dbReference type="Pfam" id="PF25967">
    <property type="entry name" value="RND-MFP_C"/>
    <property type="match status" value="1"/>
</dbReference>
<comment type="subcellular location">
    <subcellularLocation>
        <location evidence="1">Cell envelope</location>
    </subcellularLocation>
</comment>
<dbReference type="NCBIfam" id="TIGR01730">
    <property type="entry name" value="RND_mfp"/>
    <property type="match status" value="1"/>
</dbReference>
<comment type="caution">
    <text evidence="8">The sequence shown here is derived from an EMBL/GenBank/DDBJ whole genome shotgun (WGS) entry which is preliminary data.</text>
</comment>
<dbReference type="InterPro" id="IPR006143">
    <property type="entry name" value="RND_pump_MFP"/>
</dbReference>
<evidence type="ECO:0000259" key="7">
    <source>
        <dbReference type="Pfam" id="PF25967"/>
    </source>
</evidence>
<dbReference type="InterPro" id="IPR058624">
    <property type="entry name" value="MdtA-like_HH"/>
</dbReference>
<evidence type="ECO:0000313" key="9">
    <source>
        <dbReference type="Proteomes" id="UP000248795"/>
    </source>
</evidence>
<dbReference type="GO" id="GO:0022857">
    <property type="term" value="F:transmembrane transporter activity"/>
    <property type="evidence" value="ECO:0007669"/>
    <property type="project" value="InterPro"/>
</dbReference>
<organism evidence="8 9">
    <name type="scientific">Aestuariivirga litoralis</name>
    <dbReference type="NCBI Taxonomy" id="2650924"/>
    <lineage>
        <taxon>Bacteria</taxon>
        <taxon>Pseudomonadati</taxon>
        <taxon>Pseudomonadota</taxon>
        <taxon>Alphaproteobacteria</taxon>
        <taxon>Hyphomicrobiales</taxon>
        <taxon>Aestuariivirgaceae</taxon>
        <taxon>Aestuariivirga</taxon>
    </lineage>
</organism>
<dbReference type="Pfam" id="PF25944">
    <property type="entry name" value="Beta-barrel_RND"/>
    <property type="match status" value="1"/>
</dbReference>
<evidence type="ECO:0000256" key="3">
    <source>
        <dbReference type="SAM" id="SignalP"/>
    </source>
</evidence>
<dbReference type="GO" id="GO:0005886">
    <property type="term" value="C:plasma membrane"/>
    <property type="evidence" value="ECO:0007669"/>
    <property type="project" value="UniProtKB-SubCell"/>
</dbReference>
<feature type="domain" description="Multidrug resistance protein MdtA-like beta-barrel" evidence="6">
    <location>
        <begin position="207"/>
        <end position="295"/>
    </location>
</feature>
<evidence type="ECO:0000256" key="2">
    <source>
        <dbReference type="ARBA" id="ARBA00009477"/>
    </source>
</evidence>
<protein>
    <submittedName>
        <fullName evidence="8">Efflux transporter periplasmic adaptor subunit</fullName>
    </submittedName>
</protein>
<keyword evidence="3" id="KW-0732">Signal</keyword>
<dbReference type="InterPro" id="IPR058626">
    <property type="entry name" value="MdtA-like_b-barrel"/>
</dbReference>
<dbReference type="RefSeq" id="WP_111196273.1">
    <property type="nucleotide sequence ID" value="NZ_QKVK01000001.1"/>
</dbReference>
<keyword evidence="9" id="KW-1185">Reference proteome</keyword>
<dbReference type="GO" id="GO:0046677">
    <property type="term" value="P:response to antibiotic"/>
    <property type="evidence" value="ECO:0007669"/>
    <property type="project" value="TreeGrafter"/>
</dbReference>
<comment type="similarity">
    <text evidence="2">Belongs to the membrane fusion protein (MFP) (TC 8.A.1) family.</text>
</comment>
<dbReference type="PANTHER" id="PTHR30158">
    <property type="entry name" value="ACRA/E-RELATED COMPONENT OF DRUG EFFLUX TRANSPORTER"/>
    <property type="match status" value="1"/>
</dbReference>
<accession>A0A2W2BFB5</accession>
<evidence type="ECO:0000259" key="4">
    <source>
        <dbReference type="Pfam" id="PF25876"/>
    </source>
</evidence>
<gene>
    <name evidence="8" type="ORF">DK847_03945</name>
</gene>
<feature type="domain" description="Multidrug resistance protein MdtA-like C-terminal permuted SH3" evidence="7">
    <location>
        <begin position="301"/>
        <end position="360"/>
    </location>
</feature>
<proteinExistence type="inferred from homology"/>
<name>A0A2W2BFB5_9HYPH</name>
<dbReference type="Gene3D" id="2.40.50.100">
    <property type="match status" value="1"/>
</dbReference>
<dbReference type="Pfam" id="PF25876">
    <property type="entry name" value="HH_MFP_RND"/>
    <property type="match status" value="1"/>
</dbReference>
<feature type="domain" description="Multidrug resistance protein MdtA-like barrel-sandwich hybrid" evidence="5">
    <location>
        <begin position="62"/>
        <end position="198"/>
    </location>
</feature>
<dbReference type="SUPFAM" id="SSF111369">
    <property type="entry name" value="HlyD-like secretion proteins"/>
    <property type="match status" value="1"/>
</dbReference>
<feature type="domain" description="Multidrug resistance protein MdtA-like alpha-helical hairpin" evidence="4">
    <location>
        <begin position="101"/>
        <end position="171"/>
    </location>
</feature>
<feature type="signal peptide" evidence="3">
    <location>
        <begin position="1"/>
        <end position="22"/>
    </location>
</feature>
<dbReference type="Gene3D" id="1.10.287.470">
    <property type="entry name" value="Helix hairpin bin"/>
    <property type="match status" value="1"/>
</dbReference>
<evidence type="ECO:0000313" key="8">
    <source>
        <dbReference type="EMBL" id="PZF78944.1"/>
    </source>
</evidence>
<evidence type="ECO:0000259" key="6">
    <source>
        <dbReference type="Pfam" id="PF25944"/>
    </source>
</evidence>
<dbReference type="Pfam" id="PF25917">
    <property type="entry name" value="BSH_RND"/>
    <property type="match status" value="1"/>
</dbReference>
<evidence type="ECO:0000259" key="5">
    <source>
        <dbReference type="Pfam" id="PF25917"/>
    </source>
</evidence>
<dbReference type="InterPro" id="IPR058625">
    <property type="entry name" value="MdtA-like_BSH"/>
</dbReference>
<dbReference type="Proteomes" id="UP000248795">
    <property type="component" value="Unassembled WGS sequence"/>
</dbReference>
<dbReference type="InterPro" id="IPR058627">
    <property type="entry name" value="MdtA-like_C"/>
</dbReference>
<reference evidence="9" key="1">
    <citation type="submission" date="2018-06" db="EMBL/GenBank/DDBJ databases">
        <title>Aestuariibacter litoralis strain KCTC 52945T.</title>
        <authorList>
            <person name="Li X."/>
            <person name="Salam N."/>
            <person name="Li J.-L."/>
            <person name="Chen Y.-M."/>
            <person name="Yang Z.-W."/>
            <person name="Zhang L.-Y."/>
            <person name="Han M.-X."/>
            <person name="Xiao M."/>
            <person name="Li W.-J."/>
        </authorList>
    </citation>
    <scope>NUCLEOTIDE SEQUENCE [LARGE SCALE GENOMIC DNA]</scope>
    <source>
        <strain evidence="9">KCTC 52945</strain>
    </source>
</reference>
<dbReference type="PROSITE" id="PS51257">
    <property type="entry name" value="PROKAR_LIPOPROTEIN"/>
    <property type="match status" value="1"/>
</dbReference>
<evidence type="ECO:0000256" key="1">
    <source>
        <dbReference type="ARBA" id="ARBA00004196"/>
    </source>
</evidence>
<sequence>MATGVGRSVLLGLALVALLAGCDDKKTEAPKKQPVPVTYVETKAEDVPVTFDFVAQTQSSQQVQIYARINGFLDSQNYADGALVKAGDVLFKLDQKPQIAELQEAEAALQRDIAAREVARANLARVRPLAKLNALSQKDLDDAQGRFDETSATVDGAQATVDRAKLNLSYTIIPSPIDGFAAAANQMVGTYISQANANLTSVSLVTPMWVNFSLSENQLLDLRNQRLAGTLSWPPTDDITVDLILPDGKTFPHQAKVTFTAPYYNPQTGTFQIRGTFDNPDAALKPSQYVTARVKGFSRPNAILIPQRAVHQGETGHFVWVIDKDNMAEFRPVEPGDWQGDNWFITSGLKPGEKVIVDGLVFAPKTDVSGKPLAAAASP</sequence>
<dbReference type="FunFam" id="2.40.420.20:FF:000001">
    <property type="entry name" value="Efflux RND transporter periplasmic adaptor subunit"/>
    <property type="match status" value="1"/>
</dbReference>
<feature type="chain" id="PRO_5016129641" evidence="3">
    <location>
        <begin position="23"/>
        <end position="379"/>
    </location>
</feature>
<dbReference type="Gene3D" id="2.40.420.20">
    <property type="match status" value="1"/>
</dbReference>
<dbReference type="EMBL" id="QKVK01000001">
    <property type="protein sequence ID" value="PZF78944.1"/>
    <property type="molecule type" value="Genomic_DNA"/>
</dbReference>
<dbReference type="Gene3D" id="2.40.30.170">
    <property type="match status" value="1"/>
</dbReference>